<evidence type="ECO:0000256" key="1">
    <source>
        <dbReference type="ARBA" id="ARBA00001971"/>
    </source>
</evidence>
<organism evidence="11 12">
    <name type="scientific">Hohenbuehelia grisea</name>
    <dbReference type="NCBI Taxonomy" id="104357"/>
    <lineage>
        <taxon>Eukaryota</taxon>
        <taxon>Fungi</taxon>
        <taxon>Dikarya</taxon>
        <taxon>Basidiomycota</taxon>
        <taxon>Agaricomycotina</taxon>
        <taxon>Agaricomycetes</taxon>
        <taxon>Agaricomycetidae</taxon>
        <taxon>Agaricales</taxon>
        <taxon>Pleurotineae</taxon>
        <taxon>Pleurotaceae</taxon>
        <taxon>Hohenbuehelia</taxon>
    </lineage>
</organism>
<dbReference type="InterPro" id="IPR002401">
    <property type="entry name" value="Cyt_P450_E_grp-I"/>
</dbReference>
<evidence type="ECO:0000256" key="9">
    <source>
        <dbReference type="RuleBase" id="RU000461"/>
    </source>
</evidence>
<dbReference type="Proteomes" id="UP001556367">
    <property type="component" value="Unassembled WGS sequence"/>
</dbReference>
<keyword evidence="6 9" id="KW-0560">Oxidoreductase</keyword>
<proteinExistence type="inferred from homology"/>
<comment type="similarity">
    <text evidence="3 9">Belongs to the cytochrome P450 family.</text>
</comment>
<name>A0ABR3ISL7_9AGAR</name>
<evidence type="ECO:0000256" key="6">
    <source>
        <dbReference type="ARBA" id="ARBA00023002"/>
    </source>
</evidence>
<dbReference type="PANTHER" id="PTHR46300:SF7">
    <property type="entry name" value="P450, PUTATIVE (EUROFUNG)-RELATED"/>
    <property type="match status" value="1"/>
</dbReference>
<keyword evidence="10" id="KW-0732">Signal</keyword>
<evidence type="ECO:0008006" key="13">
    <source>
        <dbReference type="Google" id="ProtNLM"/>
    </source>
</evidence>
<sequence length="513" mass="57715">MAVHNAWAALAVLLLAVFLLRRTRSLPRPPGPNRYPLIGSLLTMPKDDQWITFNAWSQEFNCDLIYAEVLTDKILVVNSYEAAHELLGRKSSPCASRPQFTMLNELIGWGWLFAFMPNNETWRRHRHLFERELNASQKLLYQPQIEKCVPQLLLQLLREPVEYVSHLRHLAGSIIMLITYGIEVLPEDDPYIATSRAATESLTITGTPGNFMVDFLPWLKYFPAWVPGAGFQARAKNWRGHVRNMIDLPFNNSKREAAAPGKGTASFTSICLDKIKPGDDDAQQEEDIKLVATTSYAGGSDTTVSALQTFVLAMLLYPEVQLKAQQELDALLSRSRLPNFEDRDDLPYFNALIKEVLRWEPVNPLGLPHLSTKECTFRGFHLPANTVVLPNAWAMSRDEVAYPESRVFKPERFLTDDGKPNPHVQDSSFVFGFGPRVCPGKHIATSTLWLAAASILCTMNITKVCSADGKVIEPSAKYYGSIVRHPEPFVCSIKPRSKETEELIYAAVQSTDP</sequence>
<evidence type="ECO:0000256" key="10">
    <source>
        <dbReference type="SAM" id="SignalP"/>
    </source>
</evidence>
<dbReference type="InterPro" id="IPR001128">
    <property type="entry name" value="Cyt_P450"/>
</dbReference>
<dbReference type="PANTHER" id="PTHR46300">
    <property type="entry name" value="P450, PUTATIVE (EUROFUNG)-RELATED-RELATED"/>
    <property type="match status" value="1"/>
</dbReference>
<dbReference type="SUPFAM" id="SSF48264">
    <property type="entry name" value="Cytochrome P450"/>
    <property type="match status" value="1"/>
</dbReference>
<evidence type="ECO:0000256" key="7">
    <source>
        <dbReference type="ARBA" id="ARBA00023004"/>
    </source>
</evidence>
<gene>
    <name evidence="11" type="ORF">HGRIS_012514</name>
</gene>
<keyword evidence="12" id="KW-1185">Reference proteome</keyword>
<evidence type="ECO:0000313" key="11">
    <source>
        <dbReference type="EMBL" id="KAL0946259.1"/>
    </source>
</evidence>
<comment type="pathway">
    <text evidence="2">Secondary metabolite biosynthesis.</text>
</comment>
<protein>
    <recommendedName>
        <fullName evidence="13">Cytochrome P450</fullName>
    </recommendedName>
</protein>
<feature type="signal peptide" evidence="10">
    <location>
        <begin position="1"/>
        <end position="25"/>
    </location>
</feature>
<dbReference type="PRINTS" id="PR00463">
    <property type="entry name" value="EP450I"/>
</dbReference>
<feature type="chain" id="PRO_5045162910" description="Cytochrome P450" evidence="10">
    <location>
        <begin position="26"/>
        <end position="513"/>
    </location>
</feature>
<comment type="caution">
    <text evidence="11">The sequence shown here is derived from an EMBL/GenBank/DDBJ whole genome shotgun (WGS) entry which is preliminary data.</text>
</comment>
<dbReference type="PROSITE" id="PS00086">
    <property type="entry name" value="CYTOCHROME_P450"/>
    <property type="match status" value="1"/>
</dbReference>
<dbReference type="InterPro" id="IPR017972">
    <property type="entry name" value="Cyt_P450_CS"/>
</dbReference>
<dbReference type="EMBL" id="JASNQZ010000015">
    <property type="protein sequence ID" value="KAL0946259.1"/>
    <property type="molecule type" value="Genomic_DNA"/>
</dbReference>
<dbReference type="InterPro" id="IPR050364">
    <property type="entry name" value="Cytochrome_P450_fung"/>
</dbReference>
<dbReference type="Pfam" id="PF00067">
    <property type="entry name" value="p450"/>
    <property type="match status" value="1"/>
</dbReference>
<evidence type="ECO:0000256" key="3">
    <source>
        <dbReference type="ARBA" id="ARBA00010617"/>
    </source>
</evidence>
<evidence type="ECO:0000256" key="5">
    <source>
        <dbReference type="ARBA" id="ARBA00022723"/>
    </source>
</evidence>
<evidence type="ECO:0000256" key="4">
    <source>
        <dbReference type="ARBA" id="ARBA00022617"/>
    </source>
</evidence>
<dbReference type="CDD" id="cd11065">
    <property type="entry name" value="CYP64-like"/>
    <property type="match status" value="1"/>
</dbReference>
<accession>A0ABR3ISL7</accession>
<keyword evidence="4 9" id="KW-0349">Heme</keyword>
<keyword evidence="7 9" id="KW-0408">Iron</keyword>
<evidence type="ECO:0000256" key="8">
    <source>
        <dbReference type="ARBA" id="ARBA00023033"/>
    </source>
</evidence>
<dbReference type="PRINTS" id="PR00385">
    <property type="entry name" value="P450"/>
</dbReference>
<evidence type="ECO:0000256" key="2">
    <source>
        <dbReference type="ARBA" id="ARBA00005179"/>
    </source>
</evidence>
<dbReference type="Gene3D" id="1.10.630.10">
    <property type="entry name" value="Cytochrome P450"/>
    <property type="match status" value="1"/>
</dbReference>
<dbReference type="InterPro" id="IPR036396">
    <property type="entry name" value="Cyt_P450_sf"/>
</dbReference>
<comment type="cofactor">
    <cofactor evidence="1">
        <name>heme</name>
        <dbReference type="ChEBI" id="CHEBI:30413"/>
    </cofactor>
</comment>
<keyword evidence="8 9" id="KW-0503">Monooxygenase</keyword>
<evidence type="ECO:0000313" key="12">
    <source>
        <dbReference type="Proteomes" id="UP001556367"/>
    </source>
</evidence>
<reference evidence="12" key="1">
    <citation type="submission" date="2024-06" db="EMBL/GenBank/DDBJ databases">
        <title>Multi-omics analyses provide insights into the biosynthesis of the anticancer antibiotic pleurotin in Hohenbuehelia grisea.</title>
        <authorList>
            <person name="Weaver J.A."/>
            <person name="Alberti F."/>
        </authorList>
    </citation>
    <scope>NUCLEOTIDE SEQUENCE [LARGE SCALE GENOMIC DNA]</scope>
    <source>
        <strain evidence="12">T-177</strain>
    </source>
</reference>
<keyword evidence="5 9" id="KW-0479">Metal-binding</keyword>